<dbReference type="Pfam" id="PF01832">
    <property type="entry name" value="Glucosaminidase"/>
    <property type="match status" value="1"/>
</dbReference>
<feature type="transmembrane region" description="Helical" evidence="3">
    <location>
        <begin position="7"/>
        <end position="26"/>
    </location>
</feature>
<accession>A0AAF0GS83</accession>
<evidence type="ECO:0000256" key="2">
    <source>
        <dbReference type="ARBA" id="ARBA00022801"/>
    </source>
</evidence>
<dbReference type="Gene3D" id="4.10.80.30">
    <property type="entry name" value="DNA polymerase, domain 6"/>
    <property type="match status" value="1"/>
</dbReference>
<dbReference type="EMBL" id="CP122959">
    <property type="protein sequence ID" value="WGI18792.1"/>
    <property type="molecule type" value="Genomic_DNA"/>
</dbReference>
<dbReference type="InterPro" id="IPR002901">
    <property type="entry name" value="MGlyc_endo_b_GlcNAc-like_dom"/>
</dbReference>
<dbReference type="AlphaFoldDB" id="A0AAF0GS83"/>
<reference evidence="5" key="1">
    <citation type="submission" date="2023-04" db="EMBL/GenBank/DDBJ databases">
        <title>Novel strain of Lactilactobacillus sakei and use thereof.</title>
        <authorList>
            <person name="Kim S.Y."/>
        </authorList>
    </citation>
    <scope>NUCLEOTIDE SEQUENCE</scope>
    <source>
        <strain evidence="5">HUP1</strain>
    </source>
</reference>
<dbReference type="PRINTS" id="PR01002">
    <property type="entry name" value="FLGFLGJ"/>
</dbReference>
<dbReference type="RefSeq" id="WP_280102723.1">
    <property type="nucleotide sequence ID" value="NZ_CP122959.1"/>
</dbReference>
<dbReference type="InterPro" id="IPR051056">
    <property type="entry name" value="Glycosyl_Hydrolase_73"/>
</dbReference>
<proteinExistence type="inferred from homology"/>
<dbReference type="PANTHER" id="PTHR33308:SF9">
    <property type="entry name" value="PEPTIDOGLYCAN HYDROLASE FLGJ"/>
    <property type="match status" value="1"/>
</dbReference>
<evidence type="ECO:0000259" key="4">
    <source>
        <dbReference type="SMART" id="SM00047"/>
    </source>
</evidence>
<dbReference type="GO" id="GO:0004040">
    <property type="term" value="F:amidase activity"/>
    <property type="evidence" value="ECO:0007669"/>
    <property type="project" value="InterPro"/>
</dbReference>
<keyword evidence="3" id="KW-0812">Transmembrane</keyword>
<keyword evidence="2 5" id="KW-0378">Hydrolase</keyword>
<sequence length="460" mass="52272">MRANKNGVISIMAILLITTGMFQIFLSSNSVKANIDTSKVALVQNSNIGQGFYSPNQRLYIPNKFSRTDTASFFKEIKQGAIDTWSKHNFLPSVTAAQAALESGWGTSELTGSANNLFGIKGKYNGQSVTYPTQEWVNGHYITINDEFRKYPSWSVSVEDHGNFFTDNSRYHNLLGLTDYKQVARLVQQDGYATDPSYADKLISIIEQYNLGNWDKEAQETKVNKGNLDELVMNGNTIHLRGWSISGLSNTQPYSYLFALDAKTGKELTRWKLHRIQRPDVQKVYPNVSNSLNSGFDETYTIPDSIKGHKVKFMVRYSSVADGNSGKVDYIFKNEVNLPANFNRVSINDFIQEGDTIHVRGWHLANYVEKMPYRYVFLIDKNTNAEYTRMKISNIKRPDVASVYPQYNNAVDSGFDIRFPVLKQMKNKDVYIIARYTSDPSGNGPNYINNYVQDKTIHIK</sequence>
<dbReference type="PANTHER" id="PTHR33308">
    <property type="entry name" value="PEPTIDOGLYCAN HYDROLASE FLGJ"/>
    <property type="match status" value="1"/>
</dbReference>
<evidence type="ECO:0000313" key="6">
    <source>
        <dbReference type="Proteomes" id="UP001179858"/>
    </source>
</evidence>
<protein>
    <submittedName>
        <fullName evidence="5">Glycoside hydrolase family 73 protein</fullName>
    </submittedName>
</protein>
<evidence type="ECO:0000256" key="3">
    <source>
        <dbReference type="SAM" id="Phobius"/>
    </source>
</evidence>
<dbReference type="Proteomes" id="UP001179858">
    <property type="component" value="Chromosome"/>
</dbReference>
<comment type="similarity">
    <text evidence="1">Belongs to the glycosyl hydrolase 73 family.</text>
</comment>
<dbReference type="Gene3D" id="1.10.530.10">
    <property type="match status" value="1"/>
</dbReference>
<feature type="domain" description="Mannosyl-glycoprotein endo-beta-N-acetylglucosamidase-like" evidence="4">
    <location>
        <begin position="64"/>
        <end position="215"/>
    </location>
</feature>
<gene>
    <name evidence="5" type="ORF">QBD03_08555</name>
</gene>
<keyword evidence="3" id="KW-1133">Transmembrane helix</keyword>
<keyword evidence="3" id="KW-0472">Membrane</keyword>
<name>A0AAF0GS83_LATSK</name>
<dbReference type="SMART" id="SM00047">
    <property type="entry name" value="LYZ2"/>
    <property type="match status" value="1"/>
</dbReference>
<evidence type="ECO:0000313" key="5">
    <source>
        <dbReference type="EMBL" id="WGI18792.1"/>
    </source>
</evidence>
<evidence type="ECO:0000256" key="1">
    <source>
        <dbReference type="ARBA" id="ARBA00010266"/>
    </source>
</evidence>
<organism evidence="5 6">
    <name type="scientific">Latilactobacillus sakei</name>
    <name type="common">Lactobacillus sakei</name>
    <dbReference type="NCBI Taxonomy" id="1599"/>
    <lineage>
        <taxon>Bacteria</taxon>
        <taxon>Bacillati</taxon>
        <taxon>Bacillota</taxon>
        <taxon>Bacilli</taxon>
        <taxon>Lactobacillales</taxon>
        <taxon>Lactobacillaceae</taxon>
        <taxon>Latilactobacillus</taxon>
    </lineage>
</organism>